<keyword evidence="3" id="KW-1185">Reference proteome</keyword>
<keyword evidence="1" id="KW-1133">Transmembrane helix</keyword>
<dbReference type="EMBL" id="JAATHJ010000017">
    <property type="protein sequence ID" value="NJP38147.1"/>
    <property type="molecule type" value="Genomic_DNA"/>
</dbReference>
<protein>
    <submittedName>
        <fullName evidence="2">Uncharacterized protein</fullName>
    </submittedName>
</protein>
<dbReference type="AlphaFoldDB" id="A0A969PZ00"/>
<evidence type="ECO:0000256" key="1">
    <source>
        <dbReference type="SAM" id="Phobius"/>
    </source>
</evidence>
<reference evidence="2 3" key="1">
    <citation type="submission" date="2020-03" db="EMBL/GenBank/DDBJ databases">
        <title>Assessment of the enzymatic potential of alkaline-tolerant lipase obtained from Bacillus luteus H11 (technogenic soil) for the bioremediation of saline soils contaminated with petroleum substances.</title>
        <authorList>
            <person name="Kalwasinska A."/>
        </authorList>
    </citation>
    <scope>NUCLEOTIDE SEQUENCE [LARGE SCALE GENOMIC DNA]</scope>
    <source>
        <strain evidence="2 3">H11</strain>
    </source>
</reference>
<dbReference type="RefSeq" id="WP_168007355.1">
    <property type="nucleotide sequence ID" value="NZ_JAATHJ010000017.1"/>
</dbReference>
<comment type="caution">
    <text evidence="2">The sequence shown here is derived from an EMBL/GenBank/DDBJ whole genome shotgun (WGS) entry which is preliminary data.</text>
</comment>
<gene>
    <name evidence="2" type="ORF">HCN83_11190</name>
</gene>
<evidence type="ECO:0000313" key="2">
    <source>
        <dbReference type="EMBL" id="NJP38147.1"/>
    </source>
</evidence>
<dbReference type="Proteomes" id="UP000752012">
    <property type="component" value="Unassembled WGS sequence"/>
</dbReference>
<evidence type="ECO:0000313" key="3">
    <source>
        <dbReference type="Proteomes" id="UP000752012"/>
    </source>
</evidence>
<feature type="transmembrane region" description="Helical" evidence="1">
    <location>
        <begin position="6"/>
        <end position="22"/>
    </location>
</feature>
<proteinExistence type="predicted"/>
<sequence>MLQTVMLSVVLIGQVLLLILFIRNEQPELPLKAKNAEADVAIEQKRLVELQLLAMHNACSRQREKLHVREIQVTNPKLPFPLSEVPLTAQQSHAAKECYRLYADYLLTYWKTDQGEWKTAFRGHPDAPDTEAGGVRSASIKLEAKMQDHLRIWYDEERNGFK</sequence>
<accession>A0A969PZ00</accession>
<name>A0A969PZ00_9BACI</name>
<keyword evidence="1" id="KW-0472">Membrane</keyword>
<organism evidence="2 3">
    <name type="scientific">Alkalicoccus luteus</name>
    <dbReference type="NCBI Taxonomy" id="1237094"/>
    <lineage>
        <taxon>Bacteria</taxon>
        <taxon>Bacillati</taxon>
        <taxon>Bacillota</taxon>
        <taxon>Bacilli</taxon>
        <taxon>Bacillales</taxon>
        <taxon>Bacillaceae</taxon>
        <taxon>Alkalicoccus</taxon>
    </lineage>
</organism>
<keyword evidence="1" id="KW-0812">Transmembrane</keyword>